<keyword evidence="1" id="KW-0614">Plasmid</keyword>
<dbReference type="RefSeq" id="WP_043032763.1">
    <property type="nucleotide sequence ID" value="NZ_JXSU01000010.1"/>
</dbReference>
<sequence length="129" mass="14902">MLIHCENSNCKHYFEDSCMKNMNKEIISIDNTGRCVDFEKGVNEFYSETDNSKRCVLTKEEVLKMLPDKDYIHTFRDSAISLIGADWSKKEILKAIENYEFELTGQQATSMGHGIAFQDNNGWVFVETK</sequence>
<geneLocation type="plasmid" evidence="1">
    <name>p_B2_450</name>
</geneLocation>
<dbReference type="OrthoDB" id="1955468at2"/>
<name>A0A0D1BN58_CLOBO</name>
<organism evidence="1 2">
    <name type="scientific">Clostridium botulinum B2 450</name>
    <dbReference type="NCBI Taxonomy" id="1379739"/>
    <lineage>
        <taxon>Bacteria</taxon>
        <taxon>Bacillati</taxon>
        <taxon>Bacillota</taxon>
        <taxon>Clostridia</taxon>
        <taxon>Eubacteriales</taxon>
        <taxon>Clostridiaceae</taxon>
        <taxon>Clostridium</taxon>
    </lineage>
</organism>
<evidence type="ECO:0000313" key="2">
    <source>
        <dbReference type="Proteomes" id="UP000032250"/>
    </source>
</evidence>
<dbReference type="PATRIC" id="fig|1379739.3.peg.221"/>
<reference evidence="1 2" key="1">
    <citation type="submission" date="2014-06" db="EMBL/GenBank/DDBJ databases">
        <title>Genome characterization of distinct group I Clostridium botulinum lineages.</title>
        <authorList>
            <person name="Giordani F."/>
            <person name="Anselmo A."/>
            <person name="Fillo S."/>
            <person name="Palozzi A.M."/>
            <person name="Fortunato A."/>
            <person name="Gentile B."/>
            <person name="Ciammaruconi A."/>
            <person name="Anniballi F."/>
            <person name="De Medici D."/>
            <person name="Lista F."/>
        </authorList>
    </citation>
    <scope>NUCLEOTIDE SEQUENCE [LARGE SCALE GENOMIC DNA]</scope>
    <source>
        <strain evidence="1 2">B2 450</strain>
        <plasmid evidence="1">p_B2_450</plasmid>
    </source>
</reference>
<dbReference type="EMBL" id="JXSU01000010">
    <property type="protein sequence ID" value="KIS21705.1"/>
    <property type="molecule type" value="Genomic_DNA"/>
</dbReference>
<dbReference type="AlphaFoldDB" id="A0A0D1BN58"/>
<proteinExistence type="predicted"/>
<protein>
    <submittedName>
        <fullName evidence="1">Uncharacterized protein</fullName>
    </submittedName>
</protein>
<comment type="caution">
    <text evidence="1">The sequence shown here is derived from an EMBL/GenBank/DDBJ whole genome shotgun (WGS) entry which is preliminary data.</text>
</comment>
<accession>A0A0D1BN58</accession>
<dbReference type="HOGENOM" id="CLU_1944954_0_0_9"/>
<dbReference type="Proteomes" id="UP000032250">
    <property type="component" value="Unassembled WGS sequence"/>
</dbReference>
<gene>
    <name evidence="1" type="ORF">N495_20130</name>
</gene>
<evidence type="ECO:0000313" key="1">
    <source>
        <dbReference type="EMBL" id="KIS21705.1"/>
    </source>
</evidence>